<dbReference type="InterPro" id="IPR003959">
    <property type="entry name" value="ATPase_AAA_core"/>
</dbReference>
<proteinExistence type="predicted"/>
<sequence>MGRSDPQVNHRITHSLKVKLERSARSHSRSVTAEVNHRLEESFKDTRPTPHRNAARPTVLLLVGPTGIGKTTLVAEIAHQLGDRMVVASPRLYGEHLSASIQWESTDCVAIDEVGQWSAISLQNNIADLEWRAFQGGKTLLLVLQNEDQIPRAGIRLQTIPGIMRMRSQQDSPTFSYEGQELSFPYDQLAP</sequence>
<organism evidence="2 3">
    <name type="scientific">Pseudomonas arcuscaelestis</name>
    <dbReference type="NCBI Taxonomy" id="2710591"/>
    <lineage>
        <taxon>Bacteria</taxon>
        <taxon>Pseudomonadati</taxon>
        <taxon>Pseudomonadota</taxon>
        <taxon>Gammaproteobacteria</taxon>
        <taxon>Pseudomonadales</taxon>
        <taxon>Pseudomonadaceae</taxon>
        <taxon>Pseudomonas</taxon>
    </lineage>
</organism>
<name>A0ABS2BZL1_9PSED</name>
<dbReference type="InterPro" id="IPR027417">
    <property type="entry name" value="P-loop_NTPase"/>
</dbReference>
<protein>
    <submittedName>
        <fullName evidence="2">Arc family DNA-binding protein</fullName>
    </submittedName>
</protein>
<dbReference type="SUPFAM" id="SSF47598">
    <property type="entry name" value="Ribbon-helix-helix"/>
    <property type="match status" value="1"/>
</dbReference>
<dbReference type="SMART" id="SM00382">
    <property type="entry name" value="AAA"/>
    <property type="match status" value="1"/>
</dbReference>
<dbReference type="Pfam" id="PF03869">
    <property type="entry name" value="Arc"/>
    <property type="match status" value="1"/>
</dbReference>
<dbReference type="Pfam" id="PF00004">
    <property type="entry name" value="AAA"/>
    <property type="match status" value="1"/>
</dbReference>
<dbReference type="RefSeq" id="WP_203584970.1">
    <property type="nucleotide sequence ID" value="NZ_JACOPV010000009.1"/>
</dbReference>
<accession>A0ABS2BZL1</accession>
<dbReference type="InterPro" id="IPR005569">
    <property type="entry name" value="Arc_DNA-bd_dom"/>
</dbReference>
<keyword evidence="3" id="KW-1185">Reference proteome</keyword>
<dbReference type="Proteomes" id="UP000745663">
    <property type="component" value="Unassembled WGS sequence"/>
</dbReference>
<dbReference type="SUPFAM" id="SSF52540">
    <property type="entry name" value="P-loop containing nucleoside triphosphate hydrolases"/>
    <property type="match status" value="1"/>
</dbReference>
<comment type="caution">
    <text evidence="2">The sequence shown here is derived from an EMBL/GenBank/DDBJ whole genome shotgun (WGS) entry which is preliminary data.</text>
</comment>
<dbReference type="Gene3D" id="1.10.1220.10">
    <property type="entry name" value="Met repressor-like"/>
    <property type="match status" value="1"/>
</dbReference>
<gene>
    <name evidence="2" type="ORF">H8F21_15955</name>
</gene>
<evidence type="ECO:0000259" key="1">
    <source>
        <dbReference type="SMART" id="SM00382"/>
    </source>
</evidence>
<dbReference type="Gene3D" id="3.40.50.300">
    <property type="entry name" value="P-loop containing nucleotide triphosphate hydrolases"/>
    <property type="match status" value="1"/>
</dbReference>
<dbReference type="InterPro" id="IPR010985">
    <property type="entry name" value="Ribbon_hlx_hlx"/>
</dbReference>
<evidence type="ECO:0000313" key="2">
    <source>
        <dbReference type="EMBL" id="MBM5459063.1"/>
    </source>
</evidence>
<feature type="domain" description="AAA+ ATPase" evidence="1">
    <location>
        <begin position="56"/>
        <end position="178"/>
    </location>
</feature>
<dbReference type="GO" id="GO:0003677">
    <property type="term" value="F:DNA binding"/>
    <property type="evidence" value="ECO:0007669"/>
    <property type="project" value="UniProtKB-KW"/>
</dbReference>
<dbReference type="EMBL" id="JACOPV010000009">
    <property type="protein sequence ID" value="MBM5459063.1"/>
    <property type="molecule type" value="Genomic_DNA"/>
</dbReference>
<reference evidence="2 3" key="1">
    <citation type="submission" date="2020-08" db="EMBL/GenBank/DDBJ databases">
        <title>Description of novel Pseudomonas species.</title>
        <authorList>
            <person name="Duman M."/>
            <person name="Mulet M."/>
            <person name="Altun S."/>
            <person name="Saticioglu I.B."/>
            <person name="Lalucat J."/>
            <person name="Garcia-Valdes E."/>
        </authorList>
    </citation>
    <scope>NUCLEOTIDE SEQUENCE [LARGE SCALE GENOMIC DNA]</scope>
    <source>
        <strain evidence="2 3">P66</strain>
    </source>
</reference>
<evidence type="ECO:0000313" key="3">
    <source>
        <dbReference type="Proteomes" id="UP000745663"/>
    </source>
</evidence>
<dbReference type="InterPro" id="IPR013321">
    <property type="entry name" value="Arc_rbn_hlx_hlx"/>
</dbReference>
<dbReference type="InterPro" id="IPR003593">
    <property type="entry name" value="AAA+_ATPase"/>
</dbReference>
<keyword evidence="2" id="KW-0238">DNA-binding</keyword>